<evidence type="ECO:0000313" key="5">
    <source>
        <dbReference type="Proteomes" id="UP000241764"/>
    </source>
</evidence>
<dbReference type="InterPro" id="IPR000182">
    <property type="entry name" value="GNAT_dom"/>
</dbReference>
<keyword evidence="1 4" id="KW-0808">Transferase</keyword>
<dbReference type="OrthoDB" id="8116329at2"/>
<dbReference type="AlphaFoldDB" id="A0A2P7BFJ9"/>
<proteinExistence type="predicted"/>
<dbReference type="InterPro" id="IPR016181">
    <property type="entry name" value="Acyl_CoA_acyltransferase"/>
</dbReference>
<dbReference type="Gene3D" id="3.40.630.30">
    <property type="match status" value="1"/>
</dbReference>
<dbReference type="PANTHER" id="PTHR43800:SF1">
    <property type="entry name" value="PEPTIDYL-LYSINE N-ACETYLTRANSFERASE YJAB"/>
    <property type="match status" value="1"/>
</dbReference>
<dbReference type="EMBL" id="PGGM01000003">
    <property type="protein sequence ID" value="PSH65199.1"/>
    <property type="molecule type" value="Genomic_DNA"/>
</dbReference>
<keyword evidence="5" id="KW-1185">Reference proteome</keyword>
<reference evidence="5" key="1">
    <citation type="submission" date="2017-11" db="EMBL/GenBank/DDBJ databases">
        <authorList>
            <person name="Kuznetsova I."/>
            <person name="Sazanova A."/>
            <person name="Chirak E."/>
            <person name="Safronova V."/>
            <person name="Willems A."/>
        </authorList>
    </citation>
    <scope>NUCLEOTIDE SEQUENCE [LARGE SCALE GENOMIC DNA]</scope>
    <source>
        <strain evidence="5">CCBAU 03422</strain>
    </source>
</reference>
<dbReference type="CDD" id="cd04301">
    <property type="entry name" value="NAT_SF"/>
    <property type="match status" value="1"/>
</dbReference>
<protein>
    <submittedName>
        <fullName evidence="4">GNAT family N-acetyltransferase</fullName>
    </submittedName>
</protein>
<dbReference type="PROSITE" id="PS51186">
    <property type="entry name" value="GNAT"/>
    <property type="match status" value="1"/>
</dbReference>
<feature type="domain" description="N-acetyltransferase" evidence="3">
    <location>
        <begin position="22"/>
        <end position="181"/>
    </location>
</feature>
<dbReference type="RefSeq" id="WP_106663614.1">
    <property type="nucleotide sequence ID" value="NZ_PGGM01000003.1"/>
</dbReference>
<comment type="caution">
    <text evidence="4">The sequence shown here is derived from an EMBL/GenBank/DDBJ whole genome shotgun (WGS) entry which is preliminary data.</text>
</comment>
<evidence type="ECO:0000256" key="2">
    <source>
        <dbReference type="ARBA" id="ARBA00023315"/>
    </source>
</evidence>
<accession>A0A2P7BFJ9</accession>
<dbReference type="Pfam" id="PF00583">
    <property type="entry name" value="Acetyltransf_1"/>
    <property type="match status" value="1"/>
</dbReference>
<evidence type="ECO:0000313" key="4">
    <source>
        <dbReference type="EMBL" id="PSH65199.1"/>
    </source>
</evidence>
<evidence type="ECO:0000256" key="1">
    <source>
        <dbReference type="ARBA" id="ARBA00022679"/>
    </source>
</evidence>
<name>A0A2P7BFJ9_9HYPH</name>
<dbReference type="PANTHER" id="PTHR43800">
    <property type="entry name" value="PEPTIDYL-LYSINE N-ACETYLTRANSFERASE YJAB"/>
    <property type="match status" value="1"/>
</dbReference>
<keyword evidence="2" id="KW-0012">Acyltransferase</keyword>
<dbReference type="GO" id="GO:0016747">
    <property type="term" value="F:acyltransferase activity, transferring groups other than amino-acyl groups"/>
    <property type="evidence" value="ECO:0007669"/>
    <property type="project" value="InterPro"/>
</dbReference>
<dbReference type="SUPFAM" id="SSF55729">
    <property type="entry name" value="Acyl-CoA N-acyltransferases (Nat)"/>
    <property type="match status" value="1"/>
</dbReference>
<evidence type="ECO:0000259" key="3">
    <source>
        <dbReference type="PROSITE" id="PS51186"/>
    </source>
</evidence>
<organism evidence="4 5">
    <name type="scientific">Phyllobacterium sophorae</name>
    <dbReference type="NCBI Taxonomy" id="1520277"/>
    <lineage>
        <taxon>Bacteria</taxon>
        <taxon>Pseudomonadati</taxon>
        <taxon>Pseudomonadota</taxon>
        <taxon>Alphaproteobacteria</taxon>
        <taxon>Hyphomicrobiales</taxon>
        <taxon>Phyllobacteriaceae</taxon>
        <taxon>Phyllobacterium</taxon>
    </lineage>
</organism>
<gene>
    <name evidence="4" type="ORF">CU103_09275</name>
</gene>
<sequence>MNISVVREPSDPGGISSAPKNELIRVAGDRDAPALLELLLTAYEPLREMQIRFSATTADIELVQRTIRRHTTFVIERHGTIIGTVSVRFPWPMGETHLTSYPFIHWFAVAPTFKRQAVGTTLLDHVELNFLRDQIKAPAVYLATATRHPWLVGLYERRGYEGFHKQVNRGDEVLYLRKILNPEIYDDLEVREHKHFGIHTPTALQA</sequence>
<dbReference type="Proteomes" id="UP000241764">
    <property type="component" value="Unassembled WGS sequence"/>
</dbReference>